<dbReference type="OrthoDB" id="214277at2157"/>
<organism evidence="5 6">
    <name type="scientific">Natrialba chahannaoensis JCM 10990</name>
    <dbReference type="NCBI Taxonomy" id="1227492"/>
    <lineage>
        <taxon>Archaea</taxon>
        <taxon>Methanobacteriati</taxon>
        <taxon>Methanobacteriota</taxon>
        <taxon>Stenosarchaea group</taxon>
        <taxon>Halobacteria</taxon>
        <taxon>Halobacteriales</taxon>
        <taxon>Natrialbaceae</taxon>
        <taxon>Natrialba</taxon>
    </lineage>
</organism>
<proteinExistence type="predicted"/>
<dbReference type="AlphaFoldDB" id="M0A3Z9"/>
<evidence type="ECO:0000256" key="3">
    <source>
        <dbReference type="SAM" id="Phobius"/>
    </source>
</evidence>
<evidence type="ECO:0000256" key="1">
    <source>
        <dbReference type="SAM" id="Coils"/>
    </source>
</evidence>
<comment type="caution">
    <text evidence="5">The sequence shown here is derived from an EMBL/GenBank/DDBJ whole genome shotgun (WGS) entry which is preliminary data.</text>
</comment>
<keyword evidence="3" id="KW-1133">Transmembrane helix</keyword>
<evidence type="ECO:0000313" key="6">
    <source>
        <dbReference type="Proteomes" id="UP000011693"/>
    </source>
</evidence>
<sequence length="290" mass="31279">MSSSKTDTEAETDTEATNSDPEAVKLSAQVELLTEENERLREEYVRARRSQYRTTAFGLAGIGILAILGGLLFPAAREVLIGLGATGLFGALLTYYLTPTQFVAADVGERVYTATTTNLAGIADELGLHDEQVYVPGEREPAQLYVPQHAEFTIPDSRLGPIVVDEDSRGLLLTPTGTELFREFECGLSGELATSPPVLAEQLTDALVQQFELARSTDVDSDPEHDRVTVAITGSAFGPVDRFDHPIGSFLAVGFATGLDRPITLEVSPDSGQADWLVTCRWGNAERSSD</sequence>
<accession>M0A3Z9</accession>
<dbReference type="RefSeq" id="WP_006169585.1">
    <property type="nucleotide sequence ID" value="NZ_AOIN01000100.1"/>
</dbReference>
<feature type="domain" description="DUF7982" evidence="4">
    <location>
        <begin position="25"/>
        <end position="282"/>
    </location>
</feature>
<feature type="region of interest" description="Disordered" evidence="2">
    <location>
        <begin position="1"/>
        <end position="23"/>
    </location>
</feature>
<dbReference type="Proteomes" id="UP000011693">
    <property type="component" value="Unassembled WGS sequence"/>
</dbReference>
<feature type="transmembrane region" description="Helical" evidence="3">
    <location>
        <begin position="56"/>
        <end position="73"/>
    </location>
</feature>
<name>M0A3Z9_9EURY</name>
<gene>
    <name evidence="5" type="ORF">C482_20241</name>
</gene>
<dbReference type="EMBL" id="AOIN01000100">
    <property type="protein sequence ID" value="ELY93041.1"/>
    <property type="molecule type" value="Genomic_DNA"/>
</dbReference>
<keyword evidence="3" id="KW-0472">Membrane</keyword>
<keyword evidence="3" id="KW-0812">Transmembrane</keyword>
<evidence type="ECO:0000256" key="2">
    <source>
        <dbReference type="SAM" id="MobiDB-lite"/>
    </source>
</evidence>
<dbReference type="STRING" id="1227492.C482_20241"/>
<evidence type="ECO:0000313" key="5">
    <source>
        <dbReference type="EMBL" id="ELY93041.1"/>
    </source>
</evidence>
<protein>
    <recommendedName>
        <fullName evidence="4">DUF7982 domain-containing protein</fullName>
    </recommendedName>
</protein>
<reference evidence="5 6" key="1">
    <citation type="journal article" date="2014" name="PLoS Genet.">
        <title>Phylogenetically driven sequencing of extremely halophilic archaea reveals strategies for static and dynamic osmo-response.</title>
        <authorList>
            <person name="Becker E.A."/>
            <person name="Seitzer P.M."/>
            <person name="Tritt A."/>
            <person name="Larsen D."/>
            <person name="Krusor M."/>
            <person name="Yao A.I."/>
            <person name="Wu D."/>
            <person name="Madern D."/>
            <person name="Eisen J.A."/>
            <person name="Darling A.E."/>
            <person name="Facciotti M.T."/>
        </authorList>
    </citation>
    <scope>NUCLEOTIDE SEQUENCE [LARGE SCALE GENOMIC DNA]</scope>
    <source>
        <strain evidence="5 6">JCM 10990</strain>
    </source>
</reference>
<dbReference type="Pfam" id="PF25939">
    <property type="entry name" value="DUF7982"/>
    <property type="match status" value="1"/>
</dbReference>
<keyword evidence="1" id="KW-0175">Coiled coil</keyword>
<feature type="transmembrane region" description="Helical" evidence="3">
    <location>
        <begin position="79"/>
        <end position="97"/>
    </location>
</feature>
<dbReference type="InterPro" id="IPR058288">
    <property type="entry name" value="DUF7982"/>
</dbReference>
<evidence type="ECO:0000259" key="4">
    <source>
        <dbReference type="Pfam" id="PF25939"/>
    </source>
</evidence>
<keyword evidence="6" id="KW-1185">Reference proteome</keyword>
<feature type="coiled-coil region" evidence="1">
    <location>
        <begin position="23"/>
        <end position="50"/>
    </location>
</feature>
<dbReference type="PATRIC" id="fig|1227492.4.peg.4031"/>